<dbReference type="PANTHER" id="PTHR39430:SF1">
    <property type="entry name" value="PROTEASE"/>
    <property type="match status" value="1"/>
</dbReference>
<reference evidence="4 5" key="1">
    <citation type="submission" date="2019-12" db="EMBL/GenBank/DDBJ databases">
        <title>Lactobacillus hilgardii FLUB.</title>
        <authorList>
            <person name="Gustaw K."/>
        </authorList>
    </citation>
    <scope>NUCLEOTIDE SEQUENCE [LARGE SCALE GENOMIC DNA]</scope>
    <source>
        <strain evidence="4 5">FLUB</strain>
    </source>
</reference>
<keyword evidence="4" id="KW-0482">Metalloprotease</keyword>
<dbReference type="GO" id="GO:0006508">
    <property type="term" value="P:proteolysis"/>
    <property type="evidence" value="ECO:0007669"/>
    <property type="project" value="UniProtKB-KW"/>
</dbReference>
<feature type="domain" description="CAAX prenyl protease 2/Lysostaphin resistance protein A-like" evidence="3">
    <location>
        <begin position="108"/>
        <end position="210"/>
    </location>
</feature>
<dbReference type="InterPro" id="IPR003675">
    <property type="entry name" value="Rce1/LyrA-like_dom"/>
</dbReference>
<feature type="transmembrane region" description="Helical" evidence="2">
    <location>
        <begin position="77"/>
        <end position="101"/>
    </location>
</feature>
<dbReference type="GO" id="GO:0080120">
    <property type="term" value="P:CAAX-box protein maturation"/>
    <property type="evidence" value="ECO:0007669"/>
    <property type="project" value="UniProtKB-ARBA"/>
</dbReference>
<dbReference type="Proteomes" id="UP000465035">
    <property type="component" value="Chromosome"/>
</dbReference>
<evidence type="ECO:0000313" key="4">
    <source>
        <dbReference type="EMBL" id="QHB50756.1"/>
    </source>
</evidence>
<keyword evidence="2" id="KW-0472">Membrane</keyword>
<evidence type="ECO:0000256" key="1">
    <source>
        <dbReference type="ARBA" id="ARBA00009067"/>
    </source>
</evidence>
<keyword evidence="4" id="KW-0645">Protease</keyword>
<comment type="similarity">
    <text evidence="1">Belongs to the UPF0177 family.</text>
</comment>
<dbReference type="Pfam" id="PF02517">
    <property type="entry name" value="Rce1-like"/>
    <property type="match status" value="1"/>
</dbReference>
<feature type="transmembrane region" description="Helical" evidence="2">
    <location>
        <begin position="107"/>
        <end position="127"/>
    </location>
</feature>
<feature type="transmembrane region" description="Helical" evidence="2">
    <location>
        <begin position="147"/>
        <end position="165"/>
    </location>
</feature>
<sequence length="260" mass="29680">MKKKNWVNIIIIIGMMSLIIIALPILTRPLMHQLQALDWFWLVGLQEMPIVIIAWILNRFYIKQAVFYRPSGSLKSLTFISSPILILLLAITLSITFFYQISFKSLIALWHILIGTTFIGISEEYLFRGLIFPQILKAIGTWTHKDLYSAIGISSLLFALIHVLNLTGQDLTATVIQMVNAFSIGCLFCAIYIRSGSLLLPIIFHSLWNFGIFGLDGAILTPRSIFWMIIFNTILLAITAYDLREQKLSQRDIWIEKLVS</sequence>
<dbReference type="RefSeq" id="WP_035444187.1">
    <property type="nucleotide sequence ID" value="NZ_CABKOL010000106.1"/>
</dbReference>
<feature type="transmembrane region" description="Helical" evidence="2">
    <location>
        <begin position="225"/>
        <end position="243"/>
    </location>
</feature>
<name>A0A6P1E0F1_LENHI</name>
<dbReference type="GO" id="GO:0008237">
    <property type="term" value="F:metallopeptidase activity"/>
    <property type="evidence" value="ECO:0007669"/>
    <property type="project" value="UniProtKB-KW"/>
</dbReference>
<accession>A0A6P1E0F1</accession>
<protein>
    <submittedName>
        <fullName evidence="4">CPBP family intramembrane metalloprotease</fullName>
    </submittedName>
</protein>
<gene>
    <name evidence="4" type="ORF">GQR93_00255</name>
</gene>
<evidence type="ECO:0000313" key="5">
    <source>
        <dbReference type="Proteomes" id="UP000465035"/>
    </source>
</evidence>
<feature type="transmembrane region" description="Helical" evidence="2">
    <location>
        <begin position="7"/>
        <end position="27"/>
    </location>
</feature>
<dbReference type="EMBL" id="CP047121">
    <property type="protein sequence ID" value="QHB50756.1"/>
    <property type="molecule type" value="Genomic_DNA"/>
</dbReference>
<evidence type="ECO:0000259" key="3">
    <source>
        <dbReference type="Pfam" id="PF02517"/>
    </source>
</evidence>
<keyword evidence="2" id="KW-0812">Transmembrane</keyword>
<dbReference type="GO" id="GO:0004175">
    <property type="term" value="F:endopeptidase activity"/>
    <property type="evidence" value="ECO:0007669"/>
    <property type="project" value="UniProtKB-ARBA"/>
</dbReference>
<dbReference type="PANTHER" id="PTHR39430">
    <property type="entry name" value="MEMBRANE-ASSOCIATED PROTEASE-RELATED"/>
    <property type="match status" value="1"/>
</dbReference>
<feature type="transmembrane region" description="Helical" evidence="2">
    <location>
        <begin position="39"/>
        <end position="57"/>
    </location>
</feature>
<feature type="transmembrane region" description="Helical" evidence="2">
    <location>
        <begin position="198"/>
        <end position="219"/>
    </location>
</feature>
<feature type="transmembrane region" description="Helical" evidence="2">
    <location>
        <begin position="171"/>
        <end position="193"/>
    </location>
</feature>
<proteinExistence type="inferred from homology"/>
<keyword evidence="2" id="KW-1133">Transmembrane helix</keyword>
<organism evidence="4 5">
    <name type="scientific">Lentilactobacillus hilgardii</name>
    <name type="common">Lactobacillus hilgardii</name>
    <dbReference type="NCBI Taxonomy" id="1588"/>
    <lineage>
        <taxon>Bacteria</taxon>
        <taxon>Bacillati</taxon>
        <taxon>Bacillota</taxon>
        <taxon>Bacilli</taxon>
        <taxon>Lactobacillales</taxon>
        <taxon>Lactobacillaceae</taxon>
        <taxon>Lentilactobacillus</taxon>
    </lineage>
</organism>
<evidence type="ECO:0000256" key="2">
    <source>
        <dbReference type="SAM" id="Phobius"/>
    </source>
</evidence>
<keyword evidence="4" id="KW-0378">Hydrolase</keyword>
<dbReference type="GeneID" id="69056780"/>
<dbReference type="AlphaFoldDB" id="A0A6P1E0F1"/>